<keyword evidence="5 6" id="KW-0472">Membrane</keyword>
<evidence type="ECO:0000256" key="1">
    <source>
        <dbReference type="ARBA" id="ARBA00004167"/>
    </source>
</evidence>
<dbReference type="Proteomes" id="UP000237684">
    <property type="component" value="Unassembled WGS sequence"/>
</dbReference>
<dbReference type="InParanoid" id="A0A2S8SW68"/>
<comment type="similarity">
    <text evidence="2">Belongs to the LemA family.</text>
</comment>
<evidence type="ECO:0000313" key="7">
    <source>
        <dbReference type="EMBL" id="PQV65040.1"/>
    </source>
</evidence>
<dbReference type="InterPro" id="IPR023353">
    <property type="entry name" value="LemA-like_dom_sf"/>
</dbReference>
<evidence type="ECO:0000256" key="4">
    <source>
        <dbReference type="ARBA" id="ARBA00022989"/>
    </source>
</evidence>
<comment type="subcellular location">
    <subcellularLocation>
        <location evidence="1">Membrane</location>
        <topology evidence="1">Single-pass membrane protein</topology>
    </subcellularLocation>
</comment>
<evidence type="ECO:0000256" key="6">
    <source>
        <dbReference type="SAM" id="Phobius"/>
    </source>
</evidence>
<name>A0A2S8SW68_9BACT</name>
<dbReference type="GO" id="GO:0016020">
    <property type="term" value="C:membrane"/>
    <property type="evidence" value="ECO:0007669"/>
    <property type="project" value="UniProtKB-SubCell"/>
</dbReference>
<dbReference type="InterPro" id="IPR007156">
    <property type="entry name" value="MamQ_LemA"/>
</dbReference>
<organism evidence="7 8">
    <name type="scientific">Abditibacterium utsteinense</name>
    <dbReference type="NCBI Taxonomy" id="1960156"/>
    <lineage>
        <taxon>Bacteria</taxon>
        <taxon>Pseudomonadati</taxon>
        <taxon>Abditibacteriota</taxon>
        <taxon>Abditibacteriia</taxon>
        <taxon>Abditibacteriales</taxon>
        <taxon>Abditibacteriaceae</taxon>
        <taxon>Abditibacterium</taxon>
    </lineage>
</organism>
<dbReference type="PANTHER" id="PTHR34478:SF1">
    <property type="entry name" value="PROTEIN LEMA"/>
    <property type="match status" value="1"/>
</dbReference>
<gene>
    <name evidence="7" type="ORF">B1R32_10247</name>
</gene>
<sequence length="182" mass="19937">MNISYFLLGAFIFAAIWLLCIYNGFVSRRNAVENAFASLDANLQKRFDLIPNLVATVKGYAAHEKETLESLSQLRAKSQTPEARAQNDGASAQLVGAVFAVAESYPELKSSNNFLHLGRSLNEIEEQISASRRAFNAAVNIYNTSLETFPGNLFASAFGFSRRDFFATDEASRAAPNLAGKL</sequence>
<evidence type="ECO:0000256" key="2">
    <source>
        <dbReference type="ARBA" id="ARBA00008854"/>
    </source>
</evidence>
<comment type="caution">
    <text evidence="7">The sequence shown here is derived from an EMBL/GenBank/DDBJ whole genome shotgun (WGS) entry which is preliminary data.</text>
</comment>
<dbReference type="OrthoDB" id="9804152at2"/>
<keyword evidence="3 6" id="KW-0812">Transmembrane</keyword>
<dbReference type="EMBL" id="NIGF01000002">
    <property type="protein sequence ID" value="PQV65040.1"/>
    <property type="molecule type" value="Genomic_DNA"/>
</dbReference>
<dbReference type="Pfam" id="PF04011">
    <property type="entry name" value="LemA"/>
    <property type="match status" value="1"/>
</dbReference>
<feature type="transmembrane region" description="Helical" evidence="6">
    <location>
        <begin position="6"/>
        <end position="25"/>
    </location>
</feature>
<keyword evidence="4 6" id="KW-1133">Transmembrane helix</keyword>
<dbReference type="Gene3D" id="1.20.1440.20">
    <property type="entry name" value="LemA-like domain"/>
    <property type="match status" value="1"/>
</dbReference>
<proteinExistence type="inferred from homology"/>
<dbReference type="PANTHER" id="PTHR34478">
    <property type="entry name" value="PROTEIN LEMA"/>
    <property type="match status" value="1"/>
</dbReference>
<dbReference type="RefSeq" id="WP_105482349.1">
    <property type="nucleotide sequence ID" value="NZ_NIGF01000002.1"/>
</dbReference>
<dbReference type="SUPFAM" id="SSF140478">
    <property type="entry name" value="LemA-like"/>
    <property type="match status" value="1"/>
</dbReference>
<protein>
    <submittedName>
        <fullName evidence="7">LemA protein</fullName>
    </submittedName>
</protein>
<dbReference type="AlphaFoldDB" id="A0A2S8SW68"/>
<evidence type="ECO:0000256" key="5">
    <source>
        <dbReference type="ARBA" id="ARBA00023136"/>
    </source>
</evidence>
<accession>A0A2S8SW68</accession>
<evidence type="ECO:0000256" key="3">
    <source>
        <dbReference type="ARBA" id="ARBA00022692"/>
    </source>
</evidence>
<evidence type="ECO:0000313" key="8">
    <source>
        <dbReference type="Proteomes" id="UP000237684"/>
    </source>
</evidence>
<keyword evidence="8" id="KW-1185">Reference proteome</keyword>
<reference evidence="7 8" key="1">
    <citation type="journal article" date="2018" name="Syst. Appl. Microbiol.">
        <title>Abditibacterium utsteinense sp. nov., the first cultivated member of candidate phylum FBP, isolated from ice-free Antarctic soil samples.</title>
        <authorList>
            <person name="Tahon G."/>
            <person name="Tytgat B."/>
            <person name="Lebbe L."/>
            <person name="Carlier A."/>
            <person name="Willems A."/>
        </authorList>
    </citation>
    <scope>NUCLEOTIDE SEQUENCE [LARGE SCALE GENOMIC DNA]</scope>
    <source>
        <strain evidence="7 8">LMG 29911</strain>
    </source>
</reference>